<evidence type="ECO:0000259" key="10">
    <source>
        <dbReference type="PROSITE" id="PS51194"/>
    </source>
</evidence>
<comment type="domain">
    <text evidence="7">The Q motif is unique to and characteristic of the DEAD box family of RNA helicases and controls ATP binding and hydrolysis.</text>
</comment>
<evidence type="ECO:0000256" key="6">
    <source>
        <dbReference type="RuleBase" id="RU000492"/>
    </source>
</evidence>
<dbReference type="Gene3D" id="3.40.50.300">
    <property type="entry name" value="P-loop containing nucleotide triphosphate hydrolases"/>
    <property type="match status" value="2"/>
</dbReference>
<evidence type="ECO:0000256" key="5">
    <source>
        <dbReference type="ARBA" id="ARBA00022884"/>
    </source>
</evidence>
<dbReference type="Proteomes" id="UP001479436">
    <property type="component" value="Unassembled WGS sequence"/>
</dbReference>
<feature type="domain" description="Helicase ATP-binding" evidence="9">
    <location>
        <begin position="82"/>
        <end position="305"/>
    </location>
</feature>
<dbReference type="SUPFAM" id="SSF52540">
    <property type="entry name" value="P-loop containing nucleoside triphosphate hydrolases"/>
    <property type="match status" value="1"/>
</dbReference>
<dbReference type="InterPro" id="IPR014001">
    <property type="entry name" value="Helicase_ATP-bd"/>
</dbReference>
<dbReference type="EMBL" id="JASJQH010007371">
    <property type="protein sequence ID" value="KAK9709937.1"/>
    <property type="molecule type" value="Genomic_DNA"/>
</dbReference>
<dbReference type="CDD" id="cd17956">
    <property type="entry name" value="DEADc_DDX51"/>
    <property type="match status" value="1"/>
</dbReference>
<keyword evidence="1 6" id="KW-0547">Nucleotide-binding</keyword>
<dbReference type="PANTHER" id="PTHR24031">
    <property type="entry name" value="RNA HELICASE"/>
    <property type="match status" value="1"/>
</dbReference>
<dbReference type="EC" id="3.6.4.13" evidence="7"/>
<dbReference type="Pfam" id="PF00271">
    <property type="entry name" value="Helicase_C"/>
    <property type="match status" value="1"/>
</dbReference>
<dbReference type="PROSITE" id="PS00039">
    <property type="entry name" value="DEAD_ATP_HELICASE"/>
    <property type="match status" value="1"/>
</dbReference>
<dbReference type="GO" id="GO:0016787">
    <property type="term" value="F:hydrolase activity"/>
    <property type="evidence" value="ECO:0007669"/>
    <property type="project" value="UniProtKB-KW"/>
</dbReference>
<feature type="domain" description="Helicase C-terminal" evidence="10">
    <location>
        <begin position="346"/>
        <end position="505"/>
    </location>
</feature>
<evidence type="ECO:0000256" key="8">
    <source>
        <dbReference type="SAM" id="MobiDB-lite"/>
    </source>
</evidence>
<keyword evidence="4 6" id="KW-0067">ATP-binding</keyword>
<evidence type="ECO:0000259" key="9">
    <source>
        <dbReference type="PROSITE" id="PS51192"/>
    </source>
</evidence>
<evidence type="ECO:0000313" key="11">
    <source>
        <dbReference type="EMBL" id="KAK9709937.1"/>
    </source>
</evidence>
<comment type="similarity">
    <text evidence="6">Belongs to the DEAD box helicase family.</text>
</comment>
<keyword evidence="2 6" id="KW-0378">Hydrolase</keyword>
<dbReference type="InterPro" id="IPR027417">
    <property type="entry name" value="P-loop_NTPase"/>
</dbReference>
<feature type="region of interest" description="Disordered" evidence="8">
    <location>
        <begin position="526"/>
        <end position="549"/>
    </location>
</feature>
<evidence type="ECO:0000256" key="3">
    <source>
        <dbReference type="ARBA" id="ARBA00022806"/>
    </source>
</evidence>
<evidence type="ECO:0000256" key="4">
    <source>
        <dbReference type="ARBA" id="ARBA00022840"/>
    </source>
</evidence>
<protein>
    <recommendedName>
        <fullName evidence="7">ATP-dependent RNA helicase</fullName>
        <ecNumber evidence="7">3.6.4.13</ecNumber>
    </recommendedName>
</protein>
<comment type="catalytic activity">
    <reaction evidence="7">
        <text>ATP + H2O = ADP + phosphate + H(+)</text>
        <dbReference type="Rhea" id="RHEA:13065"/>
        <dbReference type="ChEBI" id="CHEBI:15377"/>
        <dbReference type="ChEBI" id="CHEBI:15378"/>
        <dbReference type="ChEBI" id="CHEBI:30616"/>
        <dbReference type="ChEBI" id="CHEBI:43474"/>
        <dbReference type="ChEBI" id="CHEBI:456216"/>
        <dbReference type="EC" id="3.6.4.13"/>
    </reaction>
</comment>
<dbReference type="PROSITE" id="PS51194">
    <property type="entry name" value="HELICASE_CTER"/>
    <property type="match status" value="1"/>
</dbReference>
<name>A0ABR2VZ02_9FUNG</name>
<dbReference type="InterPro" id="IPR001650">
    <property type="entry name" value="Helicase_C-like"/>
</dbReference>
<keyword evidence="5 7" id="KW-0694">RNA-binding</keyword>
<evidence type="ECO:0000256" key="1">
    <source>
        <dbReference type="ARBA" id="ARBA00022741"/>
    </source>
</evidence>
<sequence length="577" mass="64358">MEAFPVFNEEISTDKAKDKKFGLPQWLANPDIISPETTRPVQDPKLSLSTQILTRCKDNSIEEFFAVQTAVIPALLASKSSSLNYTFAGDLCVSAPTGSGKTLAYVIPIVETLSTRVVTRLRALIILPTRDLVVQVKDTFDAFCKGTNLKIGVMTGQTSFPQEQSQIVGDSSQIFEGGASKVDILIATPGRLIDHLASTPNFTLQHLRFLVIDEADRLLNQSYQDWLSNVLQAAGKATTKQPENPITVDSEGVPVHDAISGKIQEGFCDLLEPQRPRVQKLLFSATLTRNPGKIASLHLVNPRYIAVQRTANDNTEDADASEGRYTTPSTLKEFMLPCSPSEKPMMVLHLLYHLKVNSALCFTKSIEAANRLYKLIEVFDGFFKEANPEYQSTIMAAEYSGDLPQSERTSIIKKFKKGEIRLLICSDLIARGIDLDSVEAVISYDAPMYIKKYIHRVGRTARAGREGVAYTIVEDQEMRYFKSMLQKAQHLSMVKKMNVKEKALEPLMENYQKSLEVLKTIFSASSRHNSKETKPAKRPAEQVLAEPSPKQKILEIKDTSNKDAILVELRKQLEARI</sequence>
<dbReference type="SMART" id="SM00490">
    <property type="entry name" value="HELICc"/>
    <property type="match status" value="1"/>
</dbReference>
<dbReference type="PROSITE" id="PS51192">
    <property type="entry name" value="HELICASE_ATP_BIND_1"/>
    <property type="match status" value="1"/>
</dbReference>
<gene>
    <name evidence="11" type="primary">DBP6</name>
    <name evidence="11" type="ORF">K7432_008705</name>
</gene>
<proteinExistence type="inferred from homology"/>
<reference evidence="11 12" key="1">
    <citation type="submission" date="2023-04" db="EMBL/GenBank/DDBJ databases">
        <title>Genome of Basidiobolus ranarum AG-B5.</title>
        <authorList>
            <person name="Stajich J.E."/>
            <person name="Carter-House D."/>
            <person name="Gryganskyi A."/>
        </authorList>
    </citation>
    <scope>NUCLEOTIDE SEQUENCE [LARGE SCALE GENOMIC DNA]</scope>
    <source>
        <strain evidence="11 12">AG-B5</strain>
    </source>
</reference>
<dbReference type="Pfam" id="PF00270">
    <property type="entry name" value="DEAD"/>
    <property type="match status" value="1"/>
</dbReference>
<comment type="caution">
    <text evidence="11">The sequence shown here is derived from an EMBL/GenBank/DDBJ whole genome shotgun (WGS) entry which is preliminary data.</text>
</comment>
<comment type="function">
    <text evidence="7">RNA helicase.</text>
</comment>
<dbReference type="GO" id="GO:0003724">
    <property type="term" value="F:RNA helicase activity"/>
    <property type="evidence" value="ECO:0007669"/>
    <property type="project" value="UniProtKB-EC"/>
</dbReference>
<dbReference type="CDD" id="cd18787">
    <property type="entry name" value="SF2_C_DEAD"/>
    <property type="match status" value="1"/>
</dbReference>
<dbReference type="InterPro" id="IPR011545">
    <property type="entry name" value="DEAD/DEAH_box_helicase_dom"/>
</dbReference>
<evidence type="ECO:0000313" key="12">
    <source>
        <dbReference type="Proteomes" id="UP001479436"/>
    </source>
</evidence>
<evidence type="ECO:0000256" key="2">
    <source>
        <dbReference type="ARBA" id="ARBA00022801"/>
    </source>
</evidence>
<feature type="compositionally biased region" description="Basic and acidic residues" evidence="8">
    <location>
        <begin position="529"/>
        <end position="540"/>
    </location>
</feature>
<organism evidence="11 12">
    <name type="scientific">Basidiobolus ranarum</name>
    <dbReference type="NCBI Taxonomy" id="34480"/>
    <lineage>
        <taxon>Eukaryota</taxon>
        <taxon>Fungi</taxon>
        <taxon>Fungi incertae sedis</taxon>
        <taxon>Zoopagomycota</taxon>
        <taxon>Entomophthoromycotina</taxon>
        <taxon>Basidiobolomycetes</taxon>
        <taxon>Basidiobolales</taxon>
        <taxon>Basidiobolaceae</taxon>
        <taxon>Basidiobolus</taxon>
    </lineage>
</organism>
<dbReference type="SMART" id="SM00487">
    <property type="entry name" value="DEXDc"/>
    <property type="match status" value="1"/>
</dbReference>
<dbReference type="InterPro" id="IPR000629">
    <property type="entry name" value="RNA-helicase_DEAD-box_CS"/>
</dbReference>
<keyword evidence="12" id="KW-1185">Reference proteome</keyword>
<accession>A0ABR2VZ02</accession>
<evidence type="ECO:0000256" key="7">
    <source>
        <dbReference type="RuleBase" id="RU365068"/>
    </source>
</evidence>
<keyword evidence="3 6" id="KW-0347">Helicase</keyword>